<dbReference type="GO" id="GO:0003723">
    <property type="term" value="F:RNA binding"/>
    <property type="evidence" value="ECO:0007669"/>
    <property type="project" value="InterPro"/>
</dbReference>
<dbReference type="SUPFAM" id="SSF55120">
    <property type="entry name" value="Pseudouridine synthase"/>
    <property type="match status" value="1"/>
</dbReference>
<evidence type="ECO:0000259" key="3">
    <source>
        <dbReference type="Pfam" id="PF00849"/>
    </source>
</evidence>
<name>A0A4V2UTI9_9SPHI</name>
<gene>
    <name evidence="4" type="ORF">EDD80_108117</name>
</gene>
<dbReference type="GO" id="GO:0001522">
    <property type="term" value="P:pseudouridine synthesis"/>
    <property type="evidence" value="ECO:0007669"/>
    <property type="project" value="InterPro"/>
</dbReference>
<comment type="caution">
    <text evidence="4">The sequence shown here is derived from an EMBL/GenBank/DDBJ whole genome shotgun (WGS) entry which is preliminary data.</text>
</comment>
<dbReference type="InterPro" id="IPR050188">
    <property type="entry name" value="RluA_PseudoU_synthase"/>
</dbReference>
<dbReference type="Pfam" id="PF00849">
    <property type="entry name" value="PseudoU_synth_2"/>
    <property type="match status" value="1"/>
</dbReference>
<evidence type="ECO:0000256" key="2">
    <source>
        <dbReference type="ARBA" id="ARBA00023235"/>
    </source>
</evidence>
<evidence type="ECO:0000256" key="1">
    <source>
        <dbReference type="ARBA" id="ARBA00010876"/>
    </source>
</evidence>
<dbReference type="RefSeq" id="WP_225975107.1">
    <property type="nucleotide sequence ID" value="NZ_CP042432.1"/>
</dbReference>
<dbReference type="GO" id="GO:0140098">
    <property type="term" value="F:catalytic activity, acting on RNA"/>
    <property type="evidence" value="ECO:0007669"/>
    <property type="project" value="UniProtKB-ARBA"/>
</dbReference>
<sequence>MKENSISDSGYSIPVLYEDNHIIAVNKPAGVLVQADKTGDKPLIDIIKDYIKVRDNKPGGVYLGCVHRLDRPVSGVILFAKTSKALDRLNKLFKERTIRKTYWAIVKTRPSRSEGHLAHWLVKDPETNRVTAHGKEVPGGLFSELDYRLRKTADSWFLLEVNPLTGRPHQIRVQLASMGCPIRGDKKYGAPKGNNDGSINLHARRIAFIHPVKREPLEIEAELPGNSFWQQVKEP</sequence>
<dbReference type="CDD" id="cd02869">
    <property type="entry name" value="PseudoU_synth_RluA_like"/>
    <property type="match status" value="1"/>
</dbReference>
<evidence type="ECO:0000313" key="4">
    <source>
        <dbReference type="EMBL" id="TCS86324.1"/>
    </source>
</evidence>
<proteinExistence type="inferred from homology"/>
<dbReference type="PANTHER" id="PTHR21600">
    <property type="entry name" value="MITOCHONDRIAL RNA PSEUDOURIDINE SYNTHASE"/>
    <property type="match status" value="1"/>
</dbReference>
<dbReference type="InterPro" id="IPR020103">
    <property type="entry name" value="PsdUridine_synth_cat_dom_sf"/>
</dbReference>
<keyword evidence="2" id="KW-0413">Isomerase</keyword>
<dbReference type="GO" id="GO:0009982">
    <property type="term" value="F:pseudouridine synthase activity"/>
    <property type="evidence" value="ECO:0007669"/>
    <property type="project" value="InterPro"/>
</dbReference>
<reference evidence="4 5" key="1">
    <citation type="submission" date="2019-03" db="EMBL/GenBank/DDBJ databases">
        <title>Genomic Encyclopedia of Type Strains, Phase IV (KMG-IV): sequencing the most valuable type-strain genomes for metagenomic binning, comparative biology and taxonomic classification.</title>
        <authorList>
            <person name="Goeker M."/>
        </authorList>
    </citation>
    <scope>NUCLEOTIDE SEQUENCE [LARGE SCALE GENOMIC DNA]</scope>
    <source>
        <strain evidence="4 5">DSM 21100</strain>
    </source>
</reference>
<dbReference type="Gene3D" id="3.30.2350.10">
    <property type="entry name" value="Pseudouridine synthase"/>
    <property type="match status" value="1"/>
</dbReference>
<dbReference type="PROSITE" id="PS01129">
    <property type="entry name" value="PSI_RLU"/>
    <property type="match status" value="1"/>
</dbReference>
<dbReference type="GO" id="GO:0006396">
    <property type="term" value="P:RNA processing"/>
    <property type="evidence" value="ECO:0007669"/>
    <property type="project" value="UniProtKB-ARBA"/>
</dbReference>
<evidence type="ECO:0000313" key="5">
    <source>
        <dbReference type="Proteomes" id="UP000295807"/>
    </source>
</evidence>
<dbReference type="AlphaFoldDB" id="A0A4V2UTI9"/>
<organism evidence="4 5">
    <name type="scientific">Anseongella ginsenosidimutans</name>
    <dbReference type="NCBI Taxonomy" id="496056"/>
    <lineage>
        <taxon>Bacteria</taxon>
        <taxon>Pseudomonadati</taxon>
        <taxon>Bacteroidota</taxon>
        <taxon>Sphingobacteriia</taxon>
        <taxon>Sphingobacteriales</taxon>
        <taxon>Sphingobacteriaceae</taxon>
        <taxon>Anseongella</taxon>
    </lineage>
</organism>
<dbReference type="EMBL" id="SMAD01000008">
    <property type="protein sequence ID" value="TCS86324.1"/>
    <property type="molecule type" value="Genomic_DNA"/>
</dbReference>
<dbReference type="InterPro" id="IPR006145">
    <property type="entry name" value="PsdUridine_synth_RsuA/RluA"/>
</dbReference>
<accession>A0A4V2UTI9</accession>
<dbReference type="PANTHER" id="PTHR21600:SF83">
    <property type="entry name" value="PSEUDOURIDYLATE SYNTHASE RPUSD4, MITOCHONDRIAL"/>
    <property type="match status" value="1"/>
</dbReference>
<feature type="domain" description="Pseudouridine synthase RsuA/RluA-like" evidence="3">
    <location>
        <begin position="21"/>
        <end position="177"/>
    </location>
</feature>
<comment type="similarity">
    <text evidence="1">Belongs to the pseudouridine synthase RluA family.</text>
</comment>
<dbReference type="Proteomes" id="UP000295807">
    <property type="component" value="Unassembled WGS sequence"/>
</dbReference>
<protein>
    <submittedName>
        <fullName evidence="4">23S rRNA pseudouridine1911/1915/1917 synthase</fullName>
    </submittedName>
</protein>
<keyword evidence="5" id="KW-1185">Reference proteome</keyword>
<dbReference type="InterPro" id="IPR006224">
    <property type="entry name" value="PsdUridine_synth_RluA-like_CS"/>
</dbReference>